<dbReference type="GO" id="GO:0022857">
    <property type="term" value="F:transmembrane transporter activity"/>
    <property type="evidence" value="ECO:0007669"/>
    <property type="project" value="InterPro"/>
</dbReference>
<keyword evidence="3" id="KW-1003">Cell membrane</keyword>
<keyword evidence="5 7" id="KW-1133">Transmembrane helix</keyword>
<dbReference type="EMBL" id="ATHI01000003">
    <property type="protein sequence ID" value="EPR35642.1"/>
    <property type="molecule type" value="Genomic_DNA"/>
</dbReference>
<keyword evidence="9" id="KW-1185">Reference proteome</keyword>
<dbReference type="STRING" id="1121439.dsat_1983"/>
<accession>S7TEM8</accession>
<dbReference type="Pfam" id="PF04632">
    <property type="entry name" value="FUSC"/>
    <property type="match status" value="1"/>
</dbReference>
<dbReference type="PANTHER" id="PTHR30509">
    <property type="entry name" value="P-HYDROXYBENZOIC ACID EFFLUX PUMP SUBUNIT-RELATED"/>
    <property type="match status" value="1"/>
</dbReference>
<evidence type="ECO:0000256" key="3">
    <source>
        <dbReference type="ARBA" id="ARBA00022475"/>
    </source>
</evidence>
<keyword evidence="2" id="KW-0813">Transport</keyword>
<sequence length="390" mass="41908">MNRFVETLPFNLRQGAKVALAATLSYVCATWAGLLYPYIAVVSTVIVVQVYVADTVQMAALRVAGTVIGCLVGVAALALVPETFAWSLAGLFATVFVCAFLISYSGYFRMAAITVAIVYLAGLGEENSFAFALERTLEIVIGVLCALIVSLLVFPDRASRALGETLHDYHAEAARLCDFLLDSFLDMQRRGESADMGRLDRLFAQAREFLGKALRSESWLVAAEKRQTLAAVASAERIHEGLHGMAHALSVPHGQGVRFLIEPELRALGEAAAEALKVRGLAARKACEVASQMGKAGAGSGMRFGWSDISPHASSHAASSETGAKTSREPWRATLFAALERCDARLAELRAQGITRRLSLEKLSQFYAFYGALHALADFLAREDLVSGGA</sequence>
<feature type="transmembrane region" description="Helical" evidence="7">
    <location>
        <begin position="84"/>
        <end position="102"/>
    </location>
</feature>
<feature type="transmembrane region" description="Helical" evidence="7">
    <location>
        <begin position="136"/>
        <end position="154"/>
    </location>
</feature>
<gene>
    <name evidence="8" type="ORF">dsat_1983</name>
</gene>
<dbReference type="eggNOG" id="COG1289">
    <property type="taxonomic scope" value="Bacteria"/>
</dbReference>
<dbReference type="OrthoDB" id="5447986at2"/>
<name>S7TEM8_9BACT</name>
<dbReference type="InterPro" id="IPR006726">
    <property type="entry name" value="PHBA_efflux_AaeB/fusaric-R"/>
</dbReference>
<evidence type="ECO:0000256" key="6">
    <source>
        <dbReference type="ARBA" id="ARBA00023136"/>
    </source>
</evidence>
<feature type="transmembrane region" description="Helical" evidence="7">
    <location>
        <begin position="59"/>
        <end position="78"/>
    </location>
</feature>
<feature type="transmembrane region" description="Helical" evidence="7">
    <location>
        <begin position="34"/>
        <end position="52"/>
    </location>
</feature>
<comment type="caution">
    <text evidence="8">The sequence shown here is derived from an EMBL/GenBank/DDBJ whole genome shotgun (WGS) entry which is preliminary data.</text>
</comment>
<evidence type="ECO:0000313" key="8">
    <source>
        <dbReference type="EMBL" id="EPR35642.1"/>
    </source>
</evidence>
<proteinExistence type="predicted"/>
<evidence type="ECO:0000256" key="4">
    <source>
        <dbReference type="ARBA" id="ARBA00022692"/>
    </source>
</evidence>
<dbReference type="GO" id="GO:0005886">
    <property type="term" value="C:plasma membrane"/>
    <property type="evidence" value="ECO:0007669"/>
    <property type="project" value="UniProtKB-SubCell"/>
</dbReference>
<organism evidence="8 9">
    <name type="scientific">Alkalidesulfovibrio alkalitolerans DSM 16529</name>
    <dbReference type="NCBI Taxonomy" id="1121439"/>
    <lineage>
        <taxon>Bacteria</taxon>
        <taxon>Pseudomonadati</taxon>
        <taxon>Thermodesulfobacteriota</taxon>
        <taxon>Desulfovibrionia</taxon>
        <taxon>Desulfovibrionales</taxon>
        <taxon>Desulfovibrionaceae</taxon>
        <taxon>Alkalidesulfovibrio</taxon>
    </lineage>
</organism>
<protein>
    <submittedName>
        <fullName evidence="8">Fusaric acid resistance protein conserved region</fullName>
    </submittedName>
</protein>
<evidence type="ECO:0000256" key="2">
    <source>
        <dbReference type="ARBA" id="ARBA00022448"/>
    </source>
</evidence>
<reference evidence="8 9" key="1">
    <citation type="journal article" date="2013" name="Genome Announc.">
        <title>Draft genome sequences for three mercury-methylating, sulfate-reducing bacteria.</title>
        <authorList>
            <person name="Brown S.D."/>
            <person name="Hurt R.A.Jr."/>
            <person name="Gilmour C.C."/>
            <person name="Elias D.A."/>
        </authorList>
    </citation>
    <scope>NUCLEOTIDE SEQUENCE [LARGE SCALE GENOMIC DNA]</scope>
    <source>
        <strain evidence="8 9">DSM 16529</strain>
    </source>
</reference>
<evidence type="ECO:0000256" key="1">
    <source>
        <dbReference type="ARBA" id="ARBA00004651"/>
    </source>
</evidence>
<keyword evidence="4 7" id="KW-0812">Transmembrane</keyword>
<dbReference type="PATRIC" id="fig|1121439.3.peg.368"/>
<dbReference type="PANTHER" id="PTHR30509:SF9">
    <property type="entry name" value="MULTIDRUG RESISTANCE PROTEIN MDTO"/>
    <property type="match status" value="1"/>
</dbReference>
<evidence type="ECO:0000256" key="5">
    <source>
        <dbReference type="ARBA" id="ARBA00022989"/>
    </source>
</evidence>
<evidence type="ECO:0000313" key="9">
    <source>
        <dbReference type="Proteomes" id="UP000014975"/>
    </source>
</evidence>
<keyword evidence="6 7" id="KW-0472">Membrane</keyword>
<evidence type="ECO:0000256" key="7">
    <source>
        <dbReference type="SAM" id="Phobius"/>
    </source>
</evidence>
<comment type="subcellular location">
    <subcellularLocation>
        <location evidence="1">Cell membrane</location>
        <topology evidence="1">Multi-pass membrane protein</topology>
    </subcellularLocation>
</comment>
<dbReference type="Proteomes" id="UP000014975">
    <property type="component" value="Unassembled WGS sequence"/>
</dbReference>
<dbReference type="AlphaFoldDB" id="S7TEM8"/>
<dbReference type="RefSeq" id="WP_020885869.1">
    <property type="nucleotide sequence ID" value="NZ_ATHI01000003.1"/>
</dbReference>